<dbReference type="PANTHER" id="PTHR33116">
    <property type="entry name" value="REVERSE TRANSCRIPTASE ZINC-BINDING DOMAIN-CONTAINING PROTEIN-RELATED-RELATED"/>
    <property type="match status" value="1"/>
</dbReference>
<evidence type="ECO:0000313" key="2">
    <source>
        <dbReference type="EnsemblPlants" id="cds.evm.model.05.944"/>
    </source>
</evidence>
<name>A0A803PSI7_CANSA</name>
<dbReference type="PANTHER" id="PTHR33116:SF84">
    <property type="entry name" value="RNA-DIRECTED DNA POLYMERASE"/>
    <property type="match status" value="1"/>
</dbReference>
<keyword evidence="3" id="KW-1185">Reference proteome</keyword>
<dbReference type="CDD" id="cd01650">
    <property type="entry name" value="RT_nLTR_like"/>
    <property type="match status" value="1"/>
</dbReference>
<proteinExistence type="predicted"/>
<dbReference type="Pfam" id="PF00078">
    <property type="entry name" value="RVT_1"/>
    <property type="match status" value="1"/>
</dbReference>
<dbReference type="AlphaFoldDB" id="A0A803PSI7"/>
<evidence type="ECO:0000313" key="3">
    <source>
        <dbReference type="Proteomes" id="UP000596661"/>
    </source>
</evidence>
<dbReference type="InterPro" id="IPR043502">
    <property type="entry name" value="DNA/RNA_pol_sf"/>
</dbReference>
<dbReference type="InterPro" id="IPR000477">
    <property type="entry name" value="RT_dom"/>
</dbReference>
<dbReference type="Gramene" id="evm.model.05.944">
    <property type="protein sequence ID" value="cds.evm.model.05.944"/>
    <property type="gene ID" value="evm.TU.05.944"/>
</dbReference>
<dbReference type="EMBL" id="UZAU01000475">
    <property type="status" value="NOT_ANNOTATED_CDS"/>
    <property type="molecule type" value="Genomic_DNA"/>
</dbReference>
<reference evidence="2" key="2">
    <citation type="submission" date="2021-03" db="UniProtKB">
        <authorList>
            <consortium name="EnsemblPlants"/>
        </authorList>
    </citation>
    <scope>IDENTIFICATION</scope>
</reference>
<organism evidence="2 3">
    <name type="scientific">Cannabis sativa</name>
    <name type="common">Hemp</name>
    <name type="synonym">Marijuana</name>
    <dbReference type="NCBI Taxonomy" id="3483"/>
    <lineage>
        <taxon>Eukaryota</taxon>
        <taxon>Viridiplantae</taxon>
        <taxon>Streptophyta</taxon>
        <taxon>Embryophyta</taxon>
        <taxon>Tracheophyta</taxon>
        <taxon>Spermatophyta</taxon>
        <taxon>Magnoliopsida</taxon>
        <taxon>eudicotyledons</taxon>
        <taxon>Gunneridae</taxon>
        <taxon>Pentapetalae</taxon>
        <taxon>rosids</taxon>
        <taxon>fabids</taxon>
        <taxon>Rosales</taxon>
        <taxon>Cannabaceae</taxon>
        <taxon>Cannabis</taxon>
    </lineage>
</organism>
<dbReference type="Proteomes" id="UP000596661">
    <property type="component" value="Chromosome 5"/>
</dbReference>
<dbReference type="SUPFAM" id="SSF56672">
    <property type="entry name" value="DNA/RNA polymerases"/>
    <property type="match status" value="1"/>
</dbReference>
<accession>A0A803PSI7</accession>
<feature type="domain" description="Reverse transcriptase" evidence="1">
    <location>
        <begin position="99"/>
        <end position="220"/>
    </location>
</feature>
<sequence>MGRQSSASRRLEEDCLEFGNKLTIEHQVRLIRSFNKKDVKEALFGIHSSKSPGPDGFGATFLKELWNDIGDDFSCAVLGFFPSGKLPQEVSATSISLIPKIDNPQGASDYRPIACCTTTYKCISKMICTRLSEVLPELIHENQGAFVKKRLLAHNVLILQDLLKGYTRKNISSRCIMKIDLSKAYDTVDWCFVADILKALCFPSKFITWILSCLQGASYALLLNGRIQVKIVKEAFQRFSEATGLIANKAKSTVFFGGIPISCKQRLANILQMEEGSFPLKYLGVYLRPTKWRSADCGIILDKLHKNLHTWASRNLSFARRAQLIHSILLGIRNYWMGLFLLPRNIMAAIDKCCSDFLWGSKGNRSKFHIPSWEKVCLPKNSGGLGFREGKIWNIALMAKYI</sequence>
<protein>
    <recommendedName>
        <fullName evidence="1">Reverse transcriptase domain-containing protein</fullName>
    </recommendedName>
</protein>
<evidence type="ECO:0000259" key="1">
    <source>
        <dbReference type="Pfam" id="PF00078"/>
    </source>
</evidence>
<dbReference type="EnsemblPlants" id="evm.model.05.944">
    <property type="protein sequence ID" value="cds.evm.model.05.944"/>
    <property type="gene ID" value="evm.TU.05.944"/>
</dbReference>
<reference evidence="2" key="1">
    <citation type="submission" date="2018-11" db="EMBL/GenBank/DDBJ databases">
        <authorList>
            <person name="Grassa J C."/>
        </authorList>
    </citation>
    <scope>NUCLEOTIDE SEQUENCE [LARGE SCALE GENOMIC DNA]</scope>
</reference>